<dbReference type="EC" id="3.4.21.108" evidence="5"/>
<keyword evidence="7 21" id="KW-0645">Protease</keyword>
<sequence length="424" mass="45566">MSLRSINNLEMFLRRCTAPTLRRCYAASVSGTTATHTAGGSDSSKGSSGDSSNNKEKKKSGWRSVLRFCVPFSLGAVVSAVLILPDDTATPTVAARSLTGRRKEFNFIADVVAGCGDSVVYIEIKDTRHFDYFSGQPITASNGSGFVIEQNGLILTNAHVVINKPHTMVQVRLSDGRTFPATIEDVDQTSDLATLRIQVSGLPVMKLGKSSTLRSGEWVVALGSPLALSNTVTAGVISATQRASQELGLRNRDINYLQTDAAITFGNSGGPLVNLDGEAIGVNSMKVTAGISFAIPIDYVKVFLERAAERRKKGSAYKTGYPVKRYMGITMLTLTPDILFELKSRSQNMPANLSHGVLVWKVIVGSPAHSGGLQPGDIVTHINKKEIKNSSDVYDALAEGHKVLEIVILRGVKQMQVKITPEDP</sequence>
<evidence type="ECO:0000256" key="11">
    <source>
        <dbReference type="ARBA" id="ARBA00022825"/>
    </source>
</evidence>
<dbReference type="CDD" id="cd06785">
    <property type="entry name" value="cpPDZ_HtrA-like"/>
    <property type="match status" value="1"/>
</dbReference>
<dbReference type="FunFam" id="2.40.10.120:FF:000004">
    <property type="entry name" value="Serine protease HTRA2, mitochondrial"/>
    <property type="match status" value="1"/>
</dbReference>
<evidence type="ECO:0000256" key="16">
    <source>
        <dbReference type="ARBA" id="ARBA00023145"/>
    </source>
</evidence>
<evidence type="ECO:0000256" key="4">
    <source>
        <dbReference type="ARBA" id="ARBA00010541"/>
    </source>
</evidence>
<dbReference type="GO" id="GO:0006508">
    <property type="term" value="P:proteolysis"/>
    <property type="evidence" value="ECO:0007669"/>
    <property type="project" value="UniProtKB-KW"/>
</dbReference>
<keyword evidence="22" id="KW-1185">Reference proteome</keyword>
<evidence type="ECO:0000256" key="1">
    <source>
        <dbReference type="ARBA" id="ARBA00001760"/>
    </source>
</evidence>
<gene>
    <name evidence="21" type="ORF">DMAD_10854</name>
</gene>
<evidence type="ECO:0000313" key="21">
    <source>
        <dbReference type="EMBL" id="BFF92904.1"/>
    </source>
</evidence>
<dbReference type="EMBL" id="AP029263">
    <property type="protein sequence ID" value="BFF92904.1"/>
    <property type="molecule type" value="Genomic_DNA"/>
</dbReference>
<dbReference type="InterPro" id="IPR036034">
    <property type="entry name" value="PDZ_sf"/>
</dbReference>
<evidence type="ECO:0000256" key="6">
    <source>
        <dbReference type="ARBA" id="ARBA00016929"/>
    </source>
</evidence>
<dbReference type="GO" id="GO:0004252">
    <property type="term" value="F:serine-type endopeptidase activity"/>
    <property type="evidence" value="ECO:0007669"/>
    <property type="project" value="InterPro"/>
</dbReference>
<dbReference type="PROSITE" id="PS50106">
    <property type="entry name" value="PDZ"/>
    <property type="match status" value="1"/>
</dbReference>
<evidence type="ECO:0000256" key="15">
    <source>
        <dbReference type="ARBA" id="ARBA00023136"/>
    </source>
</evidence>
<reference evidence="21 22" key="1">
    <citation type="submission" date="2024-02" db="EMBL/GenBank/DDBJ databases">
        <title>A chromosome-level genome assembly of Drosophila madeirensis, a fruit fly species endemic to Madeira island.</title>
        <authorList>
            <person name="Tomihara K."/>
            <person name="Llopart A."/>
            <person name="Yamamoto D."/>
        </authorList>
    </citation>
    <scope>NUCLEOTIDE SEQUENCE [LARGE SCALE GENOMIC DNA]</scope>
    <source>
        <strain evidence="21 22">RF1</strain>
    </source>
</reference>
<protein>
    <recommendedName>
        <fullName evidence="6">Serine protease HTRA2, mitochondrial</fullName>
        <ecNumber evidence="5">3.4.21.108</ecNumber>
    </recommendedName>
    <alternativeName>
        <fullName evidence="17">High temperature requirement protein A2</fullName>
    </alternativeName>
</protein>
<feature type="domain" description="PDZ" evidence="20">
    <location>
        <begin position="340"/>
        <end position="412"/>
    </location>
</feature>
<keyword evidence="9" id="KW-0053">Apoptosis</keyword>
<dbReference type="GO" id="GO:0031966">
    <property type="term" value="C:mitochondrial membrane"/>
    <property type="evidence" value="ECO:0007669"/>
    <property type="project" value="UniProtKB-SubCell"/>
</dbReference>
<dbReference type="AlphaFoldDB" id="A0AAU9FB37"/>
<comment type="catalytic activity">
    <reaction evidence="1">
        <text>Cleavage of non-polar aliphatic amino-acids at the P1 position, with a preference for Val, Ile and Met. At the P2 and P3 positions, Arg is selected most strongly with a secondary preference for other hydrophilic residues.</text>
        <dbReference type="EC" id="3.4.21.108"/>
    </reaction>
</comment>
<evidence type="ECO:0000256" key="8">
    <source>
        <dbReference type="ARBA" id="ARBA00022692"/>
    </source>
</evidence>
<dbReference type="InterPro" id="IPR001478">
    <property type="entry name" value="PDZ"/>
</dbReference>
<dbReference type="SUPFAM" id="SSF50156">
    <property type="entry name" value="PDZ domain-like"/>
    <property type="match status" value="1"/>
</dbReference>
<keyword evidence="10" id="KW-0378">Hydrolase</keyword>
<evidence type="ECO:0000256" key="9">
    <source>
        <dbReference type="ARBA" id="ARBA00022703"/>
    </source>
</evidence>
<dbReference type="SMART" id="SM00228">
    <property type="entry name" value="PDZ"/>
    <property type="match status" value="1"/>
</dbReference>
<organism evidence="21 22">
    <name type="scientific">Drosophila madeirensis</name>
    <name type="common">Fruit fly</name>
    <dbReference type="NCBI Taxonomy" id="30013"/>
    <lineage>
        <taxon>Eukaryota</taxon>
        <taxon>Metazoa</taxon>
        <taxon>Ecdysozoa</taxon>
        <taxon>Arthropoda</taxon>
        <taxon>Hexapoda</taxon>
        <taxon>Insecta</taxon>
        <taxon>Pterygota</taxon>
        <taxon>Neoptera</taxon>
        <taxon>Endopterygota</taxon>
        <taxon>Diptera</taxon>
        <taxon>Brachycera</taxon>
        <taxon>Muscomorpha</taxon>
        <taxon>Ephydroidea</taxon>
        <taxon>Drosophilidae</taxon>
        <taxon>Drosophila</taxon>
        <taxon>Sophophora</taxon>
    </lineage>
</organism>
<dbReference type="Gene3D" id="2.40.10.120">
    <property type="match status" value="1"/>
</dbReference>
<evidence type="ECO:0000256" key="5">
    <source>
        <dbReference type="ARBA" id="ARBA00013033"/>
    </source>
</evidence>
<comment type="similarity">
    <text evidence="4">Belongs to the peptidase S1C family.</text>
</comment>
<evidence type="ECO:0000256" key="2">
    <source>
        <dbReference type="ARBA" id="ARBA00004304"/>
    </source>
</evidence>
<dbReference type="GO" id="GO:0043065">
    <property type="term" value="P:positive regulation of apoptotic process"/>
    <property type="evidence" value="ECO:0007669"/>
    <property type="project" value="TreeGrafter"/>
</dbReference>
<proteinExistence type="inferred from homology"/>
<dbReference type="GO" id="GO:0006915">
    <property type="term" value="P:apoptotic process"/>
    <property type="evidence" value="ECO:0007669"/>
    <property type="project" value="UniProtKB-KW"/>
</dbReference>
<evidence type="ECO:0000256" key="7">
    <source>
        <dbReference type="ARBA" id="ARBA00022670"/>
    </source>
</evidence>
<keyword evidence="8" id="KW-0812">Transmembrane</keyword>
<evidence type="ECO:0000256" key="14">
    <source>
        <dbReference type="ARBA" id="ARBA00023128"/>
    </source>
</evidence>
<evidence type="ECO:0000259" key="20">
    <source>
        <dbReference type="PROSITE" id="PS50106"/>
    </source>
</evidence>
<evidence type="ECO:0000313" key="22">
    <source>
        <dbReference type="Proteomes" id="UP001500889"/>
    </source>
</evidence>
<keyword evidence="14" id="KW-0496">Mitochondrion</keyword>
<evidence type="ECO:0000256" key="12">
    <source>
        <dbReference type="ARBA" id="ARBA00022946"/>
    </source>
</evidence>
<dbReference type="PANTHER" id="PTHR22939">
    <property type="entry name" value="SERINE PROTEASE FAMILY S1C HTRA-RELATED"/>
    <property type="match status" value="1"/>
</dbReference>
<evidence type="ECO:0000256" key="19">
    <source>
        <dbReference type="SAM" id="MobiDB-lite"/>
    </source>
</evidence>
<feature type="compositionally biased region" description="Low complexity" evidence="19">
    <location>
        <begin position="33"/>
        <end position="52"/>
    </location>
</feature>
<feature type="region of interest" description="Disordered" evidence="19">
    <location>
        <begin position="33"/>
        <end position="57"/>
    </location>
</feature>
<dbReference type="InterPro" id="IPR001940">
    <property type="entry name" value="Peptidase_S1C"/>
</dbReference>
<dbReference type="PANTHER" id="PTHR22939:SF129">
    <property type="entry name" value="SERINE PROTEASE HTRA2, MITOCHONDRIAL"/>
    <property type="match status" value="1"/>
</dbReference>
<comment type="function">
    <text evidence="18">Serine protease that shows proteolytic activity against a non-specific substrate beta-casein. Promotes or induces cell death either by direct binding to and inhibition of BIRC proteins (also called inhibitor of apoptosis proteins, IAPs), leading to an increase in caspase activity, or by a BIRC inhibition-independent, caspase-independent and serine protease activity-dependent mechanism. Can antagonize antiapoptotic activity of th/Diap1 by directly inducing the degradation of th/Diap1.</text>
</comment>
<dbReference type="GO" id="GO:0007005">
    <property type="term" value="P:mitochondrion organization"/>
    <property type="evidence" value="ECO:0007669"/>
    <property type="project" value="UniProtKB-ARBA"/>
</dbReference>
<evidence type="ECO:0000256" key="17">
    <source>
        <dbReference type="ARBA" id="ARBA00029644"/>
    </source>
</evidence>
<dbReference type="Pfam" id="PF17820">
    <property type="entry name" value="PDZ_6"/>
    <property type="match status" value="1"/>
</dbReference>
<keyword evidence="16" id="KW-0865">Zymogen</keyword>
<dbReference type="SUPFAM" id="SSF50494">
    <property type="entry name" value="Trypsin-like serine proteases"/>
    <property type="match status" value="1"/>
</dbReference>
<keyword evidence="13" id="KW-1133">Transmembrane helix</keyword>
<dbReference type="InterPro" id="IPR009003">
    <property type="entry name" value="Peptidase_S1_PA"/>
</dbReference>
<evidence type="ECO:0000256" key="3">
    <source>
        <dbReference type="ARBA" id="ARBA00004375"/>
    </source>
</evidence>
<evidence type="ECO:0000256" key="18">
    <source>
        <dbReference type="ARBA" id="ARBA00035606"/>
    </source>
</evidence>
<dbReference type="Pfam" id="PF13365">
    <property type="entry name" value="Trypsin_2"/>
    <property type="match status" value="1"/>
</dbReference>
<evidence type="ECO:0000256" key="10">
    <source>
        <dbReference type="ARBA" id="ARBA00022801"/>
    </source>
</evidence>
<dbReference type="PRINTS" id="PR00834">
    <property type="entry name" value="PROTEASES2C"/>
</dbReference>
<comment type="subcellular location">
    <subcellularLocation>
        <location evidence="3">Mitochondrion intermembrane space</location>
        <topology evidence="3">Single-pass membrane protein</topology>
    </subcellularLocation>
    <subcellularLocation>
        <location evidence="2">Mitochondrion membrane</location>
        <topology evidence="2">Single-pass membrane protein</topology>
    </subcellularLocation>
</comment>
<keyword evidence="11" id="KW-0720">Serine protease</keyword>
<name>A0AAU9FB37_DROMD</name>
<keyword evidence="12" id="KW-0809">Transit peptide</keyword>
<evidence type="ECO:0000256" key="13">
    <source>
        <dbReference type="ARBA" id="ARBA00022989"/>
    </source>
</evidence>
<dbReference type="GO" id="GO:0005758">
    <property type="term" value="C:mitochondrial intermembrane space"/>
    <property type="evidence" value="ECO:0007669"/>
    <property type="project" value="UniProtKB-SubCell"/>
</dbReference>
<keyword evidence="15" id="KW-0472">Membrane</keyword>
<dbReference type="Proteomes" id="UP001500889">
    <property type="component" value="Chromosome O"/>
</dbReference>
<dbReference type="InterPro" id="IPR041489">
    <property type="entry name" value="PDZ_6"/>
</dbReference>
<accession>A0AAU9FB37</accession>
<dbReference type="Gene3D" id="2.30.42.10">
    <property type="match status" value="1"/>
</dbReference>